<feature type="domain" description="EF-hand" evidence="1">
    <location>
        <begin position="31"/>
        <end position="66"/>
    </location>
</feature>
<accession>A0A8S1RTA1</accession>
<name>A0A8S1RTA1_9CILI</name>
<proteinExistence type="predicted"/>
<organism evidence="2 3">
    <name type="scientific">Paramecium sonneborni</name>
    <dbReference type="NCBI Taxonomy" id="65129"/>
    <lineage>
        <taxon>Eukaryota</taxon>
        <taxon>Sar</taxon>
        <taxon>Alveolata</taxon>
        <taxon>Ciliophora</taxon>
        <taxon>Intramacronucleata</taxon>
        <taxon>Oligohymenophorea</taxon>
        <taxon>Peniculida</taxon>
        <taxon>Parameciidae</taxon>
        <taxon>Paramecium</taxon>
    </lineage>
</organism>
<dbReference type="InterPro" id="IPR002048">
    <property type="entry name" value="EF_hand_dom"/>
</dbReference>
<protein>
    <recommendedName>
        <fullName evidence="1">EF-hand domain-containing protein</fullName>
    </recommendedName>
</protein>
<dbReference type="PROSITE" id="PS50222">
    <property type="entry name" value="EF_HAND_2"/>
    <property type="match status" value="1"/>
</dbReference>
<evidence type="ECO:0000313" key="3">
    <source>
        <dbReference type="Proteomes" id="UP000692954"/>
    </source>
</evidence>
<dbReference type="AlphaFoldDB" id="A0A8S1RTA1"/>
<evidence type="ECO:0000313" key="2">
    <source>
        <dbReference type="EMBL" id="CAD8131156.1"/>
    </source>
</evidence>
<dbReference type="InterPro" id="IPR018247">
    <property type="entry name" value="EF_Hand_1_Ca_BS"/>
</dbReference>
<dbReference type="GO" id="GO:0005509">
    <property type="term" value="F:calcium ion binding"/>
    <property type="evidence" value="ECO:0007669"/>
    <property type="project" value="InterPro"/>
</dbReference>
<gene>
    <name evidence="2" type="ORF">PSON_ATCC_30995.1.T3890004</name>
</gene>
<evidence type="ECO:0000259" key="1">
    <source>
        <dbReference type="PROSITE" id="PS50222"/>
    </source>
</evidence>
<sequence>MDGFELKIMEPITPFRTQVLGNFRYDHYNKTFPNFLDTLLKDGDFDKDGQIGYLEFVEIIDGIQLKKYYKWKSIMMMMNNKILNKMIKVKGIS</sequence>
<dbReference type="EMBL" id="CAJJDN010000389">
    <property type="protein sequence ID" value="CAD8131156.1"/>
    <property type="molecule type" value="Genomic_DNA"/>
</dbReference>
<keyword evidence="3" id="KW-1185">Reference proteome</keyword>
<dbReference type="PROSITE" id="PS00018">
    <property type="entry name" value="EF_HAND_1"/>
    <property type="match status" value="1"/>
</dbReference>
<dbReference type="Proteomes" id="UP000692954">
    <property type="component" value="Unassembled WGS sequence"/>
</dbReference>
<reference evidence="2" key="1">
    <citation type="submission" date="2021-01" db="EMBL/GenBank/DDBJ databases">
        <authorList>
            <consortium name="Genoscope - CEA"/>
            <person name="William W."/>
        </authorList>
    </citation>
    <scope>NUCLEOTIDE SEQUENCE</scope>
</reference>
<comment type="caution">
    <text evidence="2">The sequence shown here is derived from an EMBL/GenBank/DDBJ whole genome shotgun (WGS) entry which is preliminary data.</text>
</comment>